<dbReference type="AlphaFoldDB" id="A0A379R103"/>
<name>A0A379R103_SALER</name>
<dbReference type="EMBL" id="UGWQ01000001">
    <property type="protein sequence ID" value="SUF70954.1"/>
    <property type="molecule type" value="Genomic_DNA"/>
</dbReference>
<organism evidence="1 2">
    <name type="scientific">Salmonella enterica</name>
    <name type="common">Salmonella choleraesuis</name>
    <dbReference type="NCBI Taxonomy" id="28901"/>
    <lineage>
        <taxon>Bacteria</taxon>
        <taxon>Pseudomonadati</taxon>
        <taxon>Pseudomonadota</taxon>
        <taxon>Gammaproteobacteria</taxon>
        <taxon>Enterobacterales</taxon>
        <taxon>Enterobacteriaceae</taxon>
        <taxon>Salmonella</taxon>
    </lineage>
</organism>
<sequence>MQNKECERVKAILASGLTNTFPGVVEACIDKGASLGEFRATKAVLVKQLPGDNPYDGLISVAAIA</sequence>
<proteinExistence type="predicted"/>
<reference evidence="1 2" key="1">
    <citation type="submission" date="2018-06" db="EMBL/GenBank/DDBJ databases">
        <authorList>
            <consortium name="Pathogen Informatics"/>
            <person name="Doyle S."/>
        </authorList>
    </citation>
    <scope>NUCLEOTIDE SEQUENCE [LARGE SCALE GENOMIC DNA]</scope>
    <source>
        <strain evidence="1 2">NCTC10718</strain>
    </source>
</reference>
<protein>
    <submittedName>
        <fullName evidence="1">Uncharacterized protein</fullName>
    </submittedName>
</protein>
<gene>
    <name evidence="1" type="ORF">NCTC10718_03807</name>
</gene>
<dbReference type="Proteomes" id="UP000254332">
    <property type="component" value="Unassembled WGS sequence"/>
</dbReference>
<evidence type="ECO:0000313" key="2">
    <source>
        <dbReference type="Proteomes" id="UP000254332"/>
    </source>
</evidence>
<accession>A0A379R103</accession>
<evidence type="ECO:0000313" key="1">
    <source>
        <dbReference type="EMBL" id="SUF70954.1"/>
    </source>
</evidence>